<dbReference type="InterPro" id="IPR040648">
    <property type="entry name" value="HMGXB3_CxC4"/>
</dbReference>
<dbReference type="Pfam" id="PF18717">
    <property type="entry name" value="CxC4"/>
    <property type="match status" value="1"/>
</dbReference>
<sequence>MSIAAQSGNPGKEYYHLERTRKAHAYVPPAALKNYSVNEMVEKGLISTCRQEECMTVYQRANSEEVDCVFPIFWGEHSLSDRYIFFSVYTGEKDSWNASNEDIEDIEEMVSGNLGMPYQPEYTHSSLITMTNYLWNFKRIPEDLPPDLTKTEKPVPENFEPTEKNCPYYPGPCPPELNNAFVLTTQATVYGIFSQNKGISVYGKECPVCRNIVRFQEYNSGFHNYNNGVFLSIPLCSFLTTGLSNHIAIGRMLRTIESHSGTKLTYNSLRKAFYHFSALRKYSYNYFCYRCGHHPSVVIADTNWKVAFELPVHLLKHPEKHNITPQETEVNVAGRWENLEKEIVATGLCDGLSYSDRASTSRVAKEIDEDHILQVLDSKSPKKDELTKACNVLGVSASGSIADMINRLEELLLYKHVYPKMFVKLKKAGGGVLHMGCTHGVVYYASPLWWQESARDHGDALLSFKHPPTVYICDIAGCVASHVNNRTHQQFFQPHDGRVCEPTEANISLASAGKLRVNLDWVDNIKKKTKLNLEHSTTEQFSQPHPETGTTDRFSLYDRFHQKNQKRPEEKLRSLKAIPELASLINTAEAEQVNRELSSSRYSLCQMKDTQYMFSLRLYFHLHNARKNSAVKL</sequence>
<dbReference type="InterPro" id="IPR039598">
    <property type="entry name" value="HMGXB3"/>
</dbReference>
<gene>
    <name evidence="2" type="ORF">DPX16_8179</name>
</gene>
<dbReference type="OrthoDB" id="8948380at2759"/>
<accession>A0A3N0Y963</accession>
<dbReference type="EMBL" id="RJVU01049825">
    <property type="protein sequence ID" value="ROL42300.1"/>
    <property type="molecule type" value="Genomic_DNA"/>
</dbReference>
<organism evidence="2 3">
    <name type="scientific">Anabarilius grahami</name>
    <name type="common">Kanglang fish</name>
    <name type="synonym">Barilius grahami</name>
    <dbReference type="NCBI Taxonomy" id="495550"/>
    <lineage>
        <taxon>Eukaryota</taxon>
        <taxon>Metazoa</taxon>
        <taxon>Chordata</taxon>
        <taxon>Craniata</taxon>
        <taxon>Vertebrata</taxon>
        <taxon>Euteleostomi</taxon>
        <taxon>Actinopterygii</taxon>
        <taxon>Neopterygii</taxon>
        <taxon>Teleostei</taxon>
        <taxon>Ostariophysi</taxon>
        <taxon>Cypriniformes</taxon>
        <taxon>Xenocyprididae</taxon>
        <taxon>Xenocypridinae</taxon>
        <taxon>Xenocypridinae incertae sedis</taxon>
        <taxon>Anabarilius</taxon>
    </lineage>
</organism>
<dbReference type="AlphaFoldDB" id="A0A3N0Y963"/>
<evidence type="ECO:0000313" key="2">
    <source>
        <dbReference type="EMBL" id="ROL42300.1"/>
    </source>
</evidence>
<name>A0A3N0Y963_ANAGA</name>
<proteinExistence type="predicted"/>
<dbReference type="PANTHER" id="PTHR17609">
    <property type="entry name" value="HMG DOMAIN-CONTAINING PROTEIN 3"/>
    <property type="match status" value="1"/>
</dbReference>
<reference evidence="2 3" key="1">
    <citation type="submission" date="2018-10" db="EMBL/GenBank/DDBJ databases">
        <title>Genome assembly for a Yunnan-Guizhou Plateau 3E fish, Anabarilius grahami (Regan), and its evolutionary and genetic applications.</title>
        <authorList>
            <person name="Jiang W."/>
        </authorList>
    </citation>
    <scope>NUCLEOTIDE SEQUENCE [LARGE SCALE GENOMIC DNA]</scope>
    <source>
        <strain evidence="2">AG-KIZ</strain>
        <tissue evidence="2">Muscle</tissue>
    </source>
</reference>
<dbReference type="PANTHER" id="PTHR17609:SF3">
    <property type="entry name" value="SAP DOMAIN-CONTAINING PROTEIN"/>
    <property type="match status" value="1"/>
</dbReference>
<evidence type="ECO:0000259" key="1">
    <source>
        <dbReference type="Pfam" id="PF18717"/>
    </source>
</evidence>
<keyword evidence="3" id="KW-1185">Reference proteome</keyword>
<protein>
    <recommendedName>
        <fullName evidence="1">HMG domain-containing protein</fullName>
    </recommendedName>
</protein>
<feature type="domain" description="HMG" evidence="1">
    <location>
        <begin position="156"/>
        <end position="261"/>
    </location>
</feature>
<evidence type="ECO:0000313" key="3">
    <source>
        <dbReference type="Proteomes" id="UP000281406"/>
    </source>
</evidence>
<comment type="caution">
    <text evidence="2">The sequence shown here is derived from an EMBL/GenBank/DDBJ whole genome shotgun (WGS) entry which is preliminary data.</text>
</comment>
<dbReference type="Proteomes" id="UP000281406">
    <property type="component" value="Unassembled WGS sequence"/>
</dbReference>